<dbReference type="EMBL" id="JADINH010000027">
    <property type="protein sequence ID" value="MBO8415065.1"/>
    <property type="molecule type" value="Genomic_DNA"/>
</dbReference>
<gene>
    <name evidence="1" type="ORF">IAB19_01625</name>
</gene>
<protein>
    <submittedName>
        <fullName evidence="1">Uncharacterized protein</fullName>
    </submittedName>
</protein>
<name>A0A9D9DAQ5_9GAMM</name>
<evidence type="ECO:0000313" key="1">
    <source>
        <dbReference type="EMBL" id="MBO8415065.1"/>
    </source>
</evidence>
<dbReference type="AlphaFoldDB" id="A0A9D9DAQ5"/>
<reference evidence="1" key="2">
    <citation type="journal article" date="2021" name="PeerJ">
        <title>Extensive microbial diversity within the chicken gut microbiome revealed by metagenomics and culture.</title>
        <authorList>
            <person name="Gilroy R."/>
            <person name="Ravi A."/>
            <person name="Getino M."/>
            <person name="Pursley I."/>
            <person name="Horton D.L."/>
            <person name="Alikhan N.F."/>
            <person name="Baker D."/>
            <person name="Gharbi K."/>
            <person name="Hall N."/>
            <person name="Watson M."/>
            <person name="Adriaenssens E.M."/>
            <person name="Foster-Nyarko E."/>
            <person name="Jarju S."/>
            <person name="Secka A."/>
            <person name="Antonio M."/>
            <person name="Oren A."/>
            <person name="Chaudhuri R.R."/>
            <person name="La Ragione R."/>
            <person name="Hildebrand F."/>
            <person name="Pallen M.J."/>
        </authorList>
    </citation>
    <scope>NUCLEOTIDE SEQUENCE</scope>
    <source>
        <strain evidence="1">17213</strain>
    </source>
</reference>
<reference evidence="1" key="1">
    <citation type="submission" date="2020-10" db="EMBL/GenBank/DDBJ databases">
        <authorList>
            <person name="Gilroy R."/>
        </authorList>
    </citation>
    <scope>NUCLEOTIDE SEQUENCE</scope>
    <source>
        <strain evidence="1">17213</strain>
    </source>
</reference>
<sequence>MAVDLTEIAYVKRFVVGSSNPEKLHDEAEIERQMQALNEALTSYPKGKIIACERSFALLSINEHQIVLQWVVYHVGFTRKPAEVRE</sequence>
<evidence type="ECO:0000313" key="2">
    <source>
        <dbReference type="Proteomes" id="UP000823631"/>
    </source>
</evidence>
<comment type="caution">
    <text evidence="1">The sequence shown here is derived from an EMBL/GenBank/DDBJ whole genome shotgun (WGS) entry which is preliminary data.</text>
</comment>
<organism evidence="1 2">
    <name type="scientific">Candidatus Avisuccinivibrio stercorigallinarum</name>
    <dbReference type="NCBI Taxonomy" id="2840704"/>
    <lineage>
        <taxon>Bacteria</taxon>
        <taxon>Pseudomonadati</taxon>
        <taxon>Pseudomonadota</taxon>
        <taxon>Gammaproteobacteria</taxon>
        <taxon>Aeromonadales</taxon>
        <taxon>Succinivibrionaceae</taxon>
        <taxon>Succinivibrionaceae incertae sedis</taxon>
        <taxon>Candidatus Avisuccinivibrio</taxon>
    </lineage>
</organism>
<dbReference type="Proteomes" id="UP000823631">
    <property type="component" value="Unassembled WGS sequence"/>
</dbReference>
<proteinExistence type="predicted"/>
<accession>A0A9D9DAQ5</accession>